<feature type="transmembrane region" description="Helical" evidence="1">
    <location>
        <begin position="12"/>
        <end position="35"/>
    </location>
</feature>
<keyword evidence="1" id="KW-1133">Transmembrane helix</keyword>
<protein>
    <submittedName>
        <fullName evidence="2">DUF4190 domain-containing protein</fullName>
    </submittedName>
</protein>
<name>A0A7J5DR84_NOCSI</name>
<sequence>MPPAPPPDHPQATTVLVLGILGIVLCQVLAPFAWVMGGRVRKEIAASRGTVGGSQMVTIGWVLGIVGSCLLLLGLAFVVLYVIFIVILVGSSA</sequence>
<dbReference type="EMBL" id="WBVM01000006">
    <property type="protein sequence ID" value="KAB2807269.1"/>
    <property type="molecule type" value="Genomic_DNA"/>
</dbReference>
<reference evidence="2 3" key="1">
    <citation type="submission" date="2019-09" db="EMBL/GenBank/DDBJ databases">
        <title>Pimelobacter sp. isolated from Paulinella.</title>
        <authorList>
            <person name="Jeong S.E."/>
        </authorList>
    </citation>
    <scope>NUCLEOTIDE SEQUENCE [LARGE SCALE GENOMIC DNA]</scope>
    <source>
        <strain evidence="2 3">Pch-N</strain>
    </source>
</reference>
<evidence type="ECO:0000313" key="2">
    <source>
        <dbReference type="EMBL" id="KAB2807269.1"/>
    </source>
</evidence>
<feature type="transmembrane region" description="Helical" evidence="1">
    <location>
        <begin position="56"/>
        <end position="89"/>
    </location>
</feature>
<accession>A0A7J5DR84</accession>
<dbReference type="AlphaFoldDB" id="A0A7J5DR84"/>
<organism evidence="2 3">
    <name type="scientific">Nocardioides simplex</name>
    <name type="common">Arthrobacter simplex</name>
    <dbReference type="NCBI Taxonomy" id="2045"/>
    <lineage>
        <taxon>Bacteria</taxon>
        <taxon>Bacillati</taxon>
        <taxon>Actinomycetota</taxon>
        <taxon>Actinomycetes</taxon>
        <taxon>Propionibacteriales</taxon>
        <taxon>Nocardioidaceae</taxon>
        <taxon>Pimelobacter</taxon>
    </lineage>
</organism>
<dbReference type="Proteomes" id="UP000449906">
    <property type="component" value="Unassembled WGS sequence"/>
</dbReference>
<keyword evidence="1" id="KW-0812">Transmembrane</keyword>
<evidence type="ECO:0000313" key="3">
    <source>
        <dbReference type="Proteomes" id="UP000449906"/>
    </source>
</evidence>
<evidence type="ECO:0000256" key="1">
    <source>
        <dbReference type="SAM" id="Phobius"/>
    </source>
</evidence>
<keyword evidence="1" id="KW-0472">Membrane</keyword>
<gene>
    <name evidence="2" type="ORF">F9L07_26775</name>
</gene>
<proteinExistence type="predicted"/>
<comment type="caution">
    <text evidence="2">The sequence shown here is derived from an EMBL/GenBank/DDBJ whole genome shotgun (WGS) entry which is preliminary data.</text>
</comment>